<dbReference type="GO" id="GO:0005829">
    <property type="term" value="C:cytosol"/>
    <property type="evidence" value="ECO:0007669"/>
    <property type="project" value="TreeGrafter"/>
</dbReference>
<dbReference type="AlphaFoldDB" id="A0A1D8D5R2"/>
<organism evidence="3 4">
    <name type="scientific">Chlorobaculum limnaeum</name>
    <dbReference type="NCBI Taxonomy" id="274537"/>
    <lineage>
        <taxon>Bacteria</taxon>
        <taxon>Pseudomonadati</taxon>
        <taxon>Chlorobiota</taxon>
        <taxon>Chlorobiia</taxon>
        <taxon>Chlorobiales</taxon>
        <taxon>Chlorobiaceae</taxon>
        <taxon>Chlorobaculum</taxon>
    </lineage>
</organism>
<keyword evidence="4" id="KW-1185">Reference proteome</keyword>
<dbReference type="RefSeq" id="WP_069808991.1">
    <property type="nucleotide sequence ID" value="NZ_CP017305.1"/>
</dbReference>
<dbReference type="PANTHER" id="PTHR23026:SF125">
    <property type="entry name" value="OXYGEN-INSENSITIVE NAD(P)H NITROREDUCTASE"/>
    <property type="match status" value="1"/>
</dbReference>
<keyword evidence="1" id="KW-0520">NAD</keyword>
<proteinExistence type="predicted"/>
<evidence type="ECO:0000313" key="3">
    <source>
        <dbReference type="EMBL" id="AOS83268.1"/>
    </source>
</evidence>
<dbReference type="Pfam" id="PF00881">
    <property type="entry name" value="Nitroreductase"/>
    <property type="match status" value="1"/>
</dbReference>
<dbReference type="KEGG" id="clz:BIU88_03375"/>
<dbReference type="GO" id="GO:0046857">
    <property type="term" value="F:oxidoreductase activity, acting on other nitrogenous compounds as donors, with NAD or NADP as acceptor"/>
    <property type="evidence" value="ECO:0007669"/>
    <property type="project" value="TreeGrafter"/>
</dbReference>
<dbReference type="EMBL" id="CP017305">
    <property type="protein sequence ID" value="AOS83268.1"/>
    <property type="molecule type" value="Genomic_DNA"/>
</dbReference>
<dbReference type="InterPro" id="IPR000415">
    <property type="entry name" value="Nitroreductase-like"/>
</dbReference>
<dbReference type="SUPFAM" id="SSF55469">
    <property type="entry name" value="FMN-dependent nitroreductase-like"/>
    <property type="match status" value="1"/>
</dbReference>
<evidence type="ECO:0000313" key="4">
    <source>
        <dbReference type="Proteomes" id="UP000095185"/>
    </source>
</evidence>
<dbReference type="Proteomes" id="UP000095185">
    <property type="component" value="Chromosome"/>
</dbReference>
<dbReference type="InterPro" id="IPR029479">
    <property type="entry name" value="Nitroreductase"/>
</dbReference>
<dbReference type="STRING" id="274537.BIU88_03375"/>
<dbReference type="Gene3D" id="3.40.109.10">
    <property type="entry name" value="NADH Oxidase"/>
    <property type="match status" value="1"/>
</dbReference>
<dbReference type="InterPro" id="IPR050627">
    <property type="entry name" value="Nitroreductase/BluB"/>
</dbReference>
<dbReference type="GO" id="GO:0046256">
    <property type="term" value="P:2,4,6-trinitrotoluene catabolic process"/>
    <property type="evidence" value="ECO:0007669"/>
    <property type="project" value="TreeGrafter"/>
</dbReference>
<feature type="domain" description="Nitroreductase" evidence="2">
    <location>
        <begin position="8"/>
        <end position="168"/>
    </location>
</feature>
<evidence type="ECO:0000256" key="1">
    <source>
        <dbReference type="ARBA" id="ARBA00023027"/>
    </source>
</evidence>
<evidence type="ECO:0000259" key="2">
    <source>
        <dbReference type="Pfam" id="PF00881"/>
    </source>
</evidence>
<dbReference type="OrthoDB" id="9804207at2"/>
<protein>
    <submittedName>
        <fullName evidence="3">Nitroreductase</fullName>
    </submittedName>
</protein>
<reference evidence="3" key="1">
    <citation type="submission" date="2016-09" db="EMBL/GenBank/DDBJ databases">
        <title>Genome sequence of Chlorobaculum limnaeum.</title>
        <authorList>
            <person name="Liu Z."/>
            <person name="Tank M."/>
            <person name="Bryant D.A."/>
        </authorList>
    </citation>
    <scope>NUCLEOTIDE SEQUENCE [LARGE SCALE GENOMIC DNA]</scope>
    <source>
        <strain evidence="3">DSM 1677</strain>
    </source>
</reference>
<gene>
    <name evidence="3" type="ORF">BIU88_03375</name>
</gene>
<name>A0A1D8D5R2_CHLLM</name>
<sequence length="188" mass="20936">MNETISTILKRRSVRAYRPDPVGQPELDLMLEAARHAPSAMNQQPWHFTVIRNPELLRQLEEHCRGAFLDSKVEALREIARQEGFSVFYHAPMLVIISGDPSALAAQYDCTLATENMLLAATSLGIGSCWMNAVMMLHATEKGKAIFRELGIAFPEGYRPYAAAAFGYPAEPWPETPPKNADCVTIME</sequence>
<accession>A0A1D8D5R2</accession>
<dbReference type="PANTHER" id="PTHR23026">
    <property type="entry name" value="NADPH NITROREDUCTASE"/>
    <property type="match status" value="1"/>
</dbReference>